<accession>A0AAX4PC17</accession>
<keyword evidence="3 4" id="KW-0687">Ribonucleoprotein</keyword>
<dbReference type="SUPFAM" id="SSF64263">
    <property type="entry name" value="Prokaryotic ribosomal protein L17"/>
    <property type="match status" value="1"/>
</dbReference>
<dbReference type="PANTHER" id="PTHR14413">
    <property type="entry name" value="RIBOSOMAL PROTEIN L17"/>
    <property type="match status" value="1"/>
</dbReference>
<dbReference type="HAMAP" id="MF_01368">
    <property type="entry name" value="Ribosomal_bL17"/>
    <property type="match status" value="1"/>
</dbReference>
<dbReference type="PANTHER" id="PTHR14413:SF16">
    <property type="entry name" value="LARGE RIBOSOMAL SUBUNIT PROTEIN BL17M"/>
    <property type="match status" value="1"/>
</dbReference>
<evidence type="ECO:0000256" key="3">
    <source>
        <dbReference type="ARBA" id="ARBA00023274"/>
    </source>
</evidence>
<gene>
    <name evidence="5" type="ORF">HKI87_07g50440</name>
</gene>
<organism evidence="5 6">
    <name type="scientific">Chloropicon roscoffensis</name>
    <dbReference type="NCBI Taxonomy" id="1461544"/>
    <lineage>
        <taxon>Eukaryota</taxon>
        <taxon>Viridiplantae</taxon>
        <taxon>Chlorophyta</taxon>
        <taxon>Chloropicophyceae</taxon>
        <taxon>Chloropicales</taxon>
        <taxon>Chloropicaceae</taxon>
        <taxon>Chloropicon</taxon>
    </lineage>
</organism>
<dbReference type="Gene3D" id="3.90.1030.10">
    <property type="entry name" value="Ribosomal protein L17"/>
    <property type="match status" value="1"/>
</dbReference>
<comment type="similarity">
    <text evidence="1 4">Belongs to the bacterial ribosomal protein bL17 family.</text>
</comment>
<protein>
    <submittedName>
        <fullName evidence="5">Chloroplast ribosomal protein L17</fullName>
    </submittedName>
</protein>
<dbReference type="InterPro" id="IPR036373">
    <property type="entry name" value="Ribosomal_bL17_sf"/>
</dbReference>
<keyword evidence="2 4" id="KW-0689">Ribosomal protein</keyword>
<name>A0AAX4PC17_9CHLO</name>
<dbReference type="GO" id="GO:0022625">
    <property type="term" value="C:cytosolic large ribosomal subunit"/>
    <property type="evidence" value="ECO:0007669"/>
    <property type="project" value="TreeGrafter"/>
</dbReference>
<keyword evidence="6" id="KW-1185">Reference proteome</keyword>
<evidence type="ECO:0000256" key="2">
    <source>
        <dbReference type="ARBA" id="ARBA00022980"/>
    </source>
</evidence>
<sequence length="187" mass="20649">MQAASTAVRAFAGPAAGHRTTGTRRISVPSVKLVRLDSCGSRFARGDASTAVHSVVSNGATVFAMRHRNKRHHLSRPSDQRKALVRTLTTELLRHGRIKTTRPKAKAIVEHVDKVITWAKQASKLEGAAMEHKRNLAKSFLYDSDLVSNIFDEAAERYEDRPGGYTRITPTAARKGDNAEMVYIELV</sequence>
<evidence type="ECO:0000256" key="4">
    <source>
        <dbReference type="RuleBase" id="RU000660"/>
    </source>
</evidence>
<dbReference type="EMBL" id="CP151507">
    <property type="protein sequence ID" value="WZN63495.1"/>
    <property type="molecule type" value="Genomic_DNA"/>
</dbReference>
<dbReference type="GO" id="GO:0006412">
    <property type="term" value="P:translation"/>
    <property type="evidence" value="ECO:0007669"/>
    <property type="project" value="InterPro"/>
</dbReference>
<evidence type="ECO:0000313" key="6">
    <source>
        <dbReference type="Proteomes" id="UP001472866"/>
    </source>
</evidence>
<reference evidence="5 6" key="1">
    <citation type="submission" date="2024-03" db="EMBL/GenBank/DDBJ databases">
        <title>Complete genome sequence of the green alga Chloropicon roscoffensis RCC1871.</title>
        <authorList>
            <person name="Lemieux C."/>
            <person name="Pombert J.-F."/>
            <person name="Otis C."/>
            <person name="Turmel M."/>
        </authorList>
    </citation>
    <scope>NUCLEOTIDE SEQUENCE [LARGE SCALE GENOMIC DNA]</scope>
    <source>
        <strain evidence="5 6">RCC1871</strain>
    </source>
</reference>
<evidence type="ECO:0000313" key="5">
    <source>
        <dbReference type="EMBL" id="WZN63495.1"/>
    </source>
</evidence>
<dbReference type="InterPro" id="IPR047859">
    <property type="entry name" value="Ribosomal_bL17_CS"/>
</dbReference>
<dbReference type="GO" id="GO:0003735">
    <property type="term" value="F:structural constituent of ribosome"/>
    <property type="evidence" value="ECO:0007669"/>
    <property type="project" value="InterPro"/>
</dbReference>
<evidence type="ECO:0000256" key="1">
    <source>
        <dbReference type="ARBA" id="ARBA00008777"/>
    </source>
</evidence>
<dbReference type="InterPro" id="IPR000456">
    <property type="entry name" value="Ribosomal_bL17"/>
</dbReference>
<dbReference type="NCBIfam" id="TIGR00059">
    <property type="entry name" value="L17"/>
    <property type="match status" value="1"/>
</dbReference>
<dbReference type="PROSITE" id="PS01167">
    <property type="entry name" value="RIBOSOMAL_L17"/>
    <property type="match status" value="1"/>
</dbReference>
<proteinExistence type="inferred from homology"/>
<dbReference type="Proteomes" id="UP001472866">
    <property type="component" value="Chromosome 07"/>
</dbReference>
<dbReference type="AlphaFoldDB" id="A0AAX4PC17"/>
<dbReference type="Pfam" id="PF01196">
    <property type="entry name" value="Ribosomal_L17"/>
    <property type="match status" value="1"/>
</dbReference>